<organism evidence="2 3">
    <name type="scientific">Mycena venus</name>
    <dbReference type="NCBI Taxonomy" id="2733690"/>
    <lineage>
        <taxon>Eukaryota</taxon>
        <taxon>Fungi</taxon>
        <taxon>Dikarya</taxon>
        <taxon>Basidiomycota</taxon>
        <taxon>Agaricomycotina</taxon>
        <taxon>Agaricomycetes</taxon>
        <taxon>Agaricomycetidae</taxon>
        <taxon>Agaricales</taxon>
        <taxon>Marasmiineae</taxon>
        <taxon>Mycenaceae</taxon>
        <taxon>Mycena</taxon>
    </lineage>
</organism>
<name>A0A8H6X6U5_9AGAR</name>
<feature type="compositionally biased region" description="Low complexity" evidence="1">
    <location>
        <begin position="763"/>
        <end position="773"/>
    </location>
</feature>
<dbReference type="EMBL" id="JACAZI010000024">
    <property type="protein sequence ID" value="KAF7335483.1"/>
    <property type="molecule type" value="Genomic_DNA"/>
</dbReference>
<evidence type="ECO:0000313" key="2">
    <source>
        <dbReference type="EMBL" id="KAF7335483.1"/>
    </source>
</evidence>
<feature type="compositionally biased region" description="Low complexity" evidence="1">
    <location>
        <begin position="458"/>
        <end position="477"/>
    </location>
</feature>
<feature type="region of interest" description="Disordered" evidence="1">
    <location>
        <begin position="721"/>
        <end position="785"/>
    </location>
</feature>
<feature type="region of interest" description="Disordered" evidence="1">
    <location>
        <begin position="577"/>
        <end position="608"/>
    </location>
</feature>
<feature type="region of interest" description="Disordered" evidence="1">
    <location>
        <begin position="636"/>
        <end position="690"/>
    </location>
</feature>
<feature type="compositionally biased region" description="Basic and acidic residues" evidence="1">
    <location>
        <begin position="751"/>
        <end position="762"/>
    </location>
</feature>
<dbReference type="AlphaFoldDB" id="A0A8H6X6U5"/>
<proteinExistence type="predicted"/>
<feature type="compositionally biased region" description="Basic and acidic residues" evidence="1">
    <location>
        <begin position="231"/>
        <end position="241"/>
    </location>
</feature>
<gene>
    <name evidence="2" type="ORF">MVEN_02201800</name>
</gene>
<feature type="compositionally biased region" description="Low complexity" evidence="1">
    <location>
        <begin position="347"/>
        <end position="367"/>
    </location>
</feature>
<feature type="region of interest" description="Disordered" evidence="1">
    <location>
        <begin position="438"/>
        <end position="479"/>
    </location>
</feature>
<feature type="compositionally biased region" description="Low complexity" evidence="1">
    <location>
        <begin position="676"/>
        <end position="690"/>
    </location>
</feature>
<feature type="compositionally biased region" description="Low complexity" evidence="1">
    <location>
        <begin position="85"/>
        <end position="117"/>
    </location>
</feature>
<accession>A0A8H6X6U5</accession>
<feature type="compositionally biased region" description="Low complexity" evidence="1">
    <location>
        <begin position="438"/>
        <end position="451"/>
    </location>
</feature>
<feature type="compositionally biased region" description="Low complexity" evidence="1">
    <location>
        <begin position="28"/>
        <end position="46"/>
    </location>
</feature>
<evidence type="ECO:0000313" key="3">
    <source>
        <dbReference type="Proteomes" id="UP000620124"/>
    </source>
</evidence>
<comment type="caution">
    <text evidence="2">The sequence shown here is derived from an EMBL/GenBank/DDBJ whole genome shotgun (WGS) entry which is preliminary data.</text>
</comment>
<dbReference type="Proteomes" id="UP000620124">
    <property type="component" value="Unassembled WGS sequence"/>
</dbReference>
<dbReference type="OrthoDB" id="2563978at2759"/>
<feature type="compositionally biased region" description="Gly residues" evidence="1">
    <location>
        <begin position="74"/>
        <end position="84"/>
    </location>
</feature>
<feature type="compositionally biased region" description="Pro residues" evidence="1">
    <location>
        <begin position="411"/>
        <end position="425"/>
    </location>
</feature>
<keyword evidence="3" id="KW-1185">Reference proteome</keyword>
<feature type="region of interest" description="Disordered" evidence="1">
    <location>
        <begin position="203"/>
        <end position="241"/>
    </location>
</feature>
<sequence>MLTPPVPGMRHSDSIGDLEGIEDWTMVGSPTSPTSPTSPGSPTGRTEPGQGATEADPFLMRLPSPHSANSHAGNGSGNGSGGGTNSTSTSSRGTNSTSASSGTNVSGYGVLLAHPSLSLPPPSPHAEGSANPFDVPAAYAGLPRGAAPPGSPLPMPGRRILSPSQMAILVEEEDGVLPRMSEDRVTDREEGEVVVATRVSLRSRASAGPSAATPFADAAHDPMPLPLPPRPPKEKGKETRRSWIPRLSWLLNRDSASNSRRTSRDIEEEGGLLLFDAGRGAHSPSNSVSSPVSPPAFIRLESPPRRVGSAGAAPPPVGETMREFGARPLLPFLTGRGSRPASGVATGSRPISGVSGRSGGVSSDGTNGTNGSGKSGGTVYTDALETLNSRAASFSSRAGTPGQGQGQGQVPPLPGQDPLDAPAPPAFVAFAGSALRQSASQASLPQQQPGQHSREDSLTQSLAHSTSAASHPSATLAGSASNTTLALATPATGHTPLKPERAYAHGPPGLGAFDSLSADFAPPVLGKAGTGSVGSWDKAGLELGFSRPASHSQLGTFGSANANGPVSSGAPFGGMGMGGAGPFGRTGAPFDERSSSAPHLSLDLEDAPPGAEGRWRLLGGSAHSLLLGSSSSLGASQEWSEGAGRRGTFGLSPAAQYHRSPGQSSEHGSFHSRLGNSSLNSSSLSSVSSHGARLPSASAAAAFAVPVLRLGPLGAAFGHLARDGEHSGSGSSGSHGRRQENSSGSGSGGGDHARSPLRHERGPGSPVSPLLSPWAGGLDPDWRPM</sequence>
<feature type="region of interest" description="Disordered" evidence="1">
    <location>
        <begin position="392"/>
        <end position="425"/>
    </location>
</feature>
<evidence type="ECO:0000256" key="1">
    <source>
        <dbReference type="SAM" id="MobiDB-lite"/>
    </source>
</evidence>
<protein>
    <submittedName>
        <fullName evidence="2">Uncharacterized protein</fullName>
    </submittedName>
</protein>
<feature type="region of interest" description="Disordered" evidence="1">
    <location>
        <begin position="1"/>
        <end position="156"/>
    </location>
</feature>
<reference evidence="2" key="1">
    <citation type="submission" date="2020-05" db="EMBL/GenBank/DDBJ databases">
        <title>Mycena genomes resolve the evolution of fungal bioluminescence.</title>
        <authorList>
            <person name="Tsai I.J."/>
        </authorList>
    </citation>
    <scope>NUCLEOTIDE SEQUENCE</scope>
    <source>
        <strain evidence="2">CCC161011</strain>
    </source>
</reference>
<feature type="region of interest" description="Disordered" evidence="1">
    <location>
        <begin position="330"/>
        <end position="379"/>
    </location>
</feature>